<dbReference type="AlphaFoldDB" id="A0A1W4WFV2"/>
<evidence type="ECO:0000313" key="3">
    <source>
        <dbReference type="Proteomes" id="UP000192223"/>
    </source>
</evidence>
<dbReference type="Pfam" id="PF16051">
    <property type="entry name" value="DUF4797"/>
    <property type="match status" value="1"/>
</dbReference>
<feature type="domain" description="DUF4797" evidence="2">
    <location>
        <begin position="142"/>
        <end position="176"/>
    </location>
</feature>
<protein>
    <submittedName>
        <fullName evidence="4">Uncharacterized protein LOC108735369</fullName>
    </submittedName>
</protein>
<feature type="region of interest" description="Disordered" evidence="1">
    <location>
        <begin position="49"/>
        <end position="104"/>
    </location>
</feature>
<feature type="region of interest" description="Disordered" evidence="1">
    <location>
        <begin position="121"/>
        <end position="148"/>
    </location>
</feature>
<dbReference type="Proteomes" id="UP000192223">
    <property type="component" value="Unplaced"/>
</dbReference>
<dbReference type="OrthoDB" id="8197399at2759"/>
<feature type="compositionally biased region" description="Polar residues" evidence="1">
    <location>
        <begin position="86"/>
        <end position="98"/>
    </location>
</feature>
<reference evidence="4" key="1">
    <citation type="submission" date="2025-08" db="UniProtKB">
        <authorList>
            <consortium name="RefSeq"/>
        </authorList>
    </citation>
    <scope>IDENTIFICATION</scope>
    <source>
        <tissue evidence="4">Entire body</tissue>
    </source>
</reference>
<dbReference type="InParanoid" id="A0A1W4WFV2"/>
<evidence type="ECO:0000313" key="4">
    <source>
        <dbReference type="RefSeq" id="XP_018322809.1"/>
    </source>
</evidence>
<feature type="compositionally biased region" description="Low complexity" evidence="1">
    <location>
        <begin position="62"/>
        <end position="75"/>
    </location>
</feature>
<sequence>MATNNSIMLIQIPRNSLNNSADLSLSASPSQELRGLKLFRVISKKLARKSQEDLNNEDTDSRCSSSDSCSSTSTERTSRSAKKLENYTTPNENGLLQSSRHKHSVSMENFKKMFEGLSIDTSRSQSCSRSKQKRKSSKKSSPKKILRSPVTYTYVKGLSGLPTQRIPRSEVRIYTNGSCRCSMQCIKSLNR</sequence>
<keyword evidence="3" id="KW-1185">Reference proteome</keyword>
<gene>
    <name evidence="4" type="primary">LOC108735369</name>
</gene>
<feature type="compositionally biased region" description="Basic and acidic residues" evidence="1">
    <location>
        <begin position="76"/>
        <end position="85"/>
    </location>
</feature>
<evidence type="ECO:0000259" key="2">
    <source>
        <dbReference type="Pfam" id="PF16051"/>
    </source>
</evidence>
<evidence type="ECO:0000256" key="1">
    <source>
        <dbReference type="SAM" id="MobiDB-lite"/>
    </source>
</evidence>
<dbReference type="InterPro" id="IPR032050">
    <property type="entry name" value="DUF4797"/>
</dbReference>
<organism evidence="3 4">
    <name type="scientific">Agrilus planipennis</name>
    <name type="common">Emerald ash borer</name>
    <name type="synonym">Agrilus marcopoli</name>
    <dbReference type="NCBI Taxonomy" id="224129"/>
    <lineage>
        <taxon>Eukaryota</taxon>
        <taxon>Metazoa</taxon>
        <taxon>Ecdysozoa</taxon>
        <taxon>Arthropoda</taxon>
        <taxon>Hexapoda</taxon>
        <taxon>Insecta</taxon>
        <taxon>Pterygota</taxon>
        <taxon>Neoptera</taxon>
        <taxon>Endopterygota</taxon>
        <taxon>Coleoptera</taxon>
        <taxon>Polyphaga</taxon>
        <taxon>Elateriformia</taxon>
        <taxon>Buprestoidea</taxon>
        <taxon>Buprestidae</taxon>
        <taxon>Agrilinae</taxon>
        <taxon>Agrilus</taxon>
    </lineage>
</organism>
<dbReference type="GeneID" id="108735369"/>
<feature type="compositionally biased region" description="Basic residues" evidence="1">
    <location>
        <begin position="130"/>
        <end position="146"/>
    </location>
</feature>
<dbReference type="RefSeq" id="XP_018322809.1">
    <property type="nucleotide sequence ID" value="XM_018467307.2"/>
</dbReference>
<proteinExistence type="predicted"/>
<dbReference type="KEGG" id="apln:108735369"/>
<name>A0A1W4WFV2_AGRPL</name>
<accession>A0A1W4WFV2</accession>